<dbReference type="Gene3D" id="3.40.50.300">
    <property type="entry name" value="P-loop containing nucleotide triphosphate hydrolases"/>
    <property type="match status" value="1"/>
</dbReference>
<keyword evidence="2 8" id="KW-0813">Transport</keyword>
<dbReference type="InterPro" id="IPR000644">
    <property type="entry name" value="CBS_dom"/>
</dbReference>
<evidence type="ECO:0000313" key="11">
    <source>
        <dbReference type="EMBL" id="KRM94265.1"/>
    </source>
</evidence>
<comment type="subunit">
    <text evidence="8">The complex is probably composed of two ATP-binding proteins, two transmembrane proteins and a solute-binding protein.</text>
</comment>
<name>A0A0R2D1A1_9LACO</name>
<evidence type="ECO:0000256" key="6">
    <source>
        <dbReference type="ARBA" id="ARBA00023122"/>
    </source>
</evidence>
<evidence type="ECO:0000256" key="2">
    <source>
        <dbReference type="ARBA" id="ARBA00022448"/>
    </source>
</evidence>
<dbReference type="InterPro" id="IPR046342">
    <property type="entry name" value="CBS_dom_sf"/>
</dbReference>
<dbReference type="SUPFAM" id="SSF52540">
    <property type="entry name" value="P-loop containing nucleoside triphosphate hydrolases"/>
    <property type="match status" value="1"/>
</dbReference>
<dbReference type="InterPro" id="IPR017871">
    <property type="entry name" value="ABC_transporter-like_CS"/>
</dbReference>
<keyword evidence="5" id="KW-0029">Amino-acid transport</keyword>
<dbReference type="InterPro" id="IPR003439">
    <property type="entry name" value="ABC_transporter-like_ATP-bd"/>
</dbReference>
<evidence type="ECO:0000256" key="5">
    <source>
        <dbReference type="ARBA" id="ARBA00022970"/>
    </source>
</evidence>
<dbReference type="RefSeq" id="WP_056977400.1">
    <property type="nucleotide sequence ID" value="NZ_AYZR01000004.1"/>
</dbReference>
<keyword evidence="8" id="KW-1003">Cell membrane</keyword>
<keyword evidence="8" id="KW-0997">Cell inner membrane</keyword>
<keyword evidence="3 8" id="KW-0547">Nucleotide-binding</keyword>
<dbReference type="GO" id="GO:0031460">
    <property type="term" value="P:glycine betaine transport"/>
    <property type="evidence" value="ECO:0007669"/>
    <property type="project" value="InterPro"/>
</dbReference>
<dbReference type="GO" id="GO:0005886">
    <property type="term" value="C:plasma membrane"/>
    <property type="evidence" value="ECO:0007669"/>
    <property type="project" value="UniProtKB-SubCell"/>
</dbReference>
<dbReference type="PANTHER" id="PTHR43869">
    <property type="entry name" value="GLYCINE BETAINE/PROLINE BETAINE TRANSPORT SYSTEM ATP-BINDING PROTEIN PROV"/>
    <property type="match status" value="1"/>
</dbReference>
<dbReference type="EMBL" id="AYZR01000004">
    <property type="protein sequence ID" value="KRM94265.1"/>
    <property type="molecule type" value="Genomic_DNA"/>
</dbReference>
<dbReference type="PROSITE" id="PS51371">
    <property type="entry name" value="CBS"/>
    <property type="match status" value="2"/>
</dbReference>
<evidence type="ECO:0000259" key="10">
    <source>
        <dbReference type="PROSITE" id="PS51371"/>
    </source>
</evidence>
<dbReference type="GO" id="GO:0006865">
    <property type="term" value="P:amino acid transport"/>
    <property type="evidence" value="ECO:0007669"/>
    <property type="project" value="UniProtKB-UniRule"/>
</dbReference>
<dbReference type="SMART" id="SM00116">
    <property type="entry name" value="CBS"/>
    <property type="match status" value="2"/>
</dbReference>
<feature type="domain" description="CBS" evidence="10">
    <location>
        <begin position="280"/>
        <end position="336"/>
    </location>
</feature>
<proteinExistence type="inferred from homology"/>
<dbReference type="InterPro" id="IPR003593">
    <property type="entry name" value="AAA+_ATPase"/>
</dbReference>
<comment type="catalytic activity">
    <reaction evidence="8">
        <text>a quaternary ammonium(out) + ATP + H2O = a quaternary ammonium(in) + ADP + phosphate + H(+)</text>
        <dbReference type="Rhea" id="RHEA:11036"/>
        <dbReference type="ChEBI" id="CHEBI:15377"/>
        <dbReference type="ChEBI" id="CHEBI:15378"/>
        <dbReference type="ChEBI" id="CHEBI:30616"/>
        <dbReference type="ChEBI" id="CHEBI:35267"/>
        <dbReference type="ChEBI" id="CHEBI:43474"/>
        <dbReference type="ChEBI" id="CHEBI:456216"/>
    </reaction>
</comment>
<comment type="similarity">
    <text evidence="1 8">Belongs to the ABC transporter superfamily.</text>
</comment>
<dbReference type="InterPro" id="IPR005892">
    <property type="entry name" value="Gly-betaine_transp_ATP-bd"/>
</dbReference>
<evidence type="ECO:0000313" key="12">
    <source>
        <dbReference type="Proteomes" id="UP000051256"/>
    </source>
</evidence>
<evidence type="ECO:0000256" key="1">
    <source>
        <dbReference type="ARBA" id="ARBA00005417"/>
    </source>
</evidence>
<comment type="subcellular location">
    <subcellularLocation>
        <location evidence="8">Cell inner membrane</location>
        <topology evidence="8">Peripheral membrane protein</topology>
    </subcellularLocation>
</comment>
<dbReference type="InterPro" id="IPR027417">
    <property type="entry name" value="P-loop_NTPase"/>
</dbReference>
<dbReference type="GO" id="GO:0015418">
    <property type="term" value="F:ABC-type quaternary ammonium compound transporting activity"/>
    <property type="evidence" value="ECO:0007669"/>
    <property type="project" value="UniProtKB-EC"/>
</dbReference>
<dbReference type="CDD" id="cd03294">
    <property type="entry name" value="ABC_Pro_Gly_Betaine"/>
    <property type="match status" value="1"/>
</dbReference>
<evidence type="ECO:0000256" key="7">
    <source>
        <dbReference type="PROSITE-ProRule" id="PRU00703"/>
    </source>
</evidence>
<accession>A0A0R2D1A1</accession>
<evidence type="ECO:0000259" key="9">
    <source>
        <dbReference type="PROSITE" id="PS50893"/>
    </source>
</evidence>
<dbReference type="EC" id="7.6.2.9" evidence="8"/>
<dbReference type="FunFam" id="3.40.50.300:FF:000201">
    <property type="entry name" value="Glycine betaine/L-proline ABC transporter ATP-binding protein"/>
    <property type="match status" value="1"/>
</dbReference>
<organism evidence="11 12">
    <name type="scientific">Lentilactobacillus senioris DSM 24302 = JCM 17472</name>
    <dbReference type="NCBI Taxonomy" id="1423802"/>
    <lineage>
        <taxon>Bacteria</taxon>
        <taxon>Bacillati</taxon>
        <taxon>Bacillota</taxon>
        <taxon>Bacilli</taxon>
        <taxon>Lactobacillales</taxon>
        <taxon>Lactobacillaceae</taxon>
        <taxon>Lentilactobacillus</taxon>
    </lineage>
</organism>
<dbReference type="Pfam" id="PF00571">
    <property type="entry name" value="CBS"/>
    <property type="match status" value="2"/>
</dbReference>
<reference evidence="11 12" key="1">
    <citation type="journal article" date="2015" name="Genome Announc.">
        <title>Expanding the biotechnology potential of lactobacilli through comparative genomics of 213 strains and associated genera.</title>
        <authorList>
            <person name="Sun Z."/>
            <person name="Harris H.M."/>
            <person name="McCann A."/>
            <person name="Guo C."/>
            <person name="Argimon S."/>
            <person name="Zhang W."/>
            <person name="Yang X."/>
            <person name="Jeffery I.B."/>
            <person name="Cooney J.C."/>
            <person name="Kagawa T.F."/>
            <person name="Liu W."/>
            <person name="Song Y."/>
            <person name="Salvetti E."/>
            <person name="Wrobel A."/>
            <person name="Rasinkangas P."/>
            <person name="Parkhill J."/>
            <person name="Rea M.C."/>
            <person name="O'Sullivan O."/>
            <person name="Ritari J."/>
            <person name="Douillard F.P."/>
            <person name="Paul Ross R."/>
            <person name="Yang R."/>
            <person name="Briner A.E."/>
            <person name="Felis G.E."/>
            <person name="de Vos W.M."/>
            <person name="Barrangou R."/>
            <person name="Klaenhammer T.R."/>
            <person name="Caufield P.W."/>
            <person name="Cui Y."/>
            <person name="Zhang H."/>
            <person name="O'Toole P.W."/>
        </authorList>
    </citation>
    <scope>NUCLEOTIDE SEQUENCE [LARGE SCALE GENOMIC DNA]</scope>
    <source>
        <strain evidence="11 12">DSM 24302</strain>
    </source>
</reference>
<sequence length="399" mass="44476">MTTKVEVKNLTKIFGKRVNKAKKLLADGASKADILKETGATIGVDRANFTVEDGEIFVIMGLSGSGKSTTIRMLNRLIDPTSGQVILDGKDVMDMNKDELREMRRHKMSMVFQNFALLPNRTVLENAEYGLEIQGVDKATRQQKASEALEMVGLTGYNDQYPTQLSGGMQQRVGLARALANDPEILLMDEAFSALDPLNRKEMQNELLDLQENMQKTIIFISHDLNEALRIGDHIMIMRDGEIVQIGSPEDILTHPANDYVERFIEDVDRSKVLTASKVMIRPVTVNIEKDGPRLALRRMRENEISSLYVIDNKHQMVGLIDSADVIQLIKDNNRSLSGILKHDVPTVELDTPLKEMMDEASHSPVPIAVLDDKQRLRGIIIRGAILDALNGNGGVEHV</sequence>
<dbReference type="InterPro" id="IPR051921">
    <property type="entry name" value="ABC_osmolyte_uptake_ATP-bind"/>
</dbReference>
<dbReference type="SUPFAM" id="SSF54631">
    <property type="entry name" value="CBS-domain pair"/>
    <property type="match status" value="1"/>
</dbReference>
<dbReference type="PATRIC" id="fig|1423802.4.peg.1233"/>
<dbReference type="Gene3D" id="3.10.580.10">
    <property type="entry name" value="CBS-domain"/>
    <property type="match status" value="1"/>
</dbReference>
<dbReference type="PROSITE" id="PS50893">
    <property type="entry name" value="ABC_TRANSPORTER_2"/>
    <property type="match status" value="1"/>
</dbReference>
<dbReference type="STRING" id="1423802.FC56_GL001217"/>
<evidence type="ECO:0000256" key="4">
    <source>
        <dbReference type="ARBA" id="ARBA00022840"/>
    </source>
</evidence>
<dbReference type="PROSITE" id="PS00211">
    <property type="entry name" value="ABC_TRANSPORTER_1"/>
    <property type="match status" value="1"/>
</dbReference>
<comment type="caution">
    <text evidence="11">The sequence shown here is derived from an EMBL/GenBank/DDBJ whole genome shotgun (WGS) entry which is preliminary data.</text>
</comment>
<dbReference type="PANTHER" id="PTHR43869:SF1">
    <property type="entry name" value="GLYCINE BETAINE_PROLINE BETAINE TRANSPORT SYSTEM ATP-BINDING PROTEIN PROV"/>
    <property type="match status" value="1"/>
</dbReference>
<protein>
    <recommendedName>
        <fullName evidence="8">Quaternary amine transport ATP-binding protein</fullName>
        <ecNumber evidence="8">7.6.2.9</ecNumber>
    </recommendedName>
</protein>
<dbReference type="AlphaFoldDB" id="A0A0R2D1A1"/>
<feature type="domain" description="CBS" evidence="10">
    <location>
        <begin position="340"/>
        <end position="397"/>
    </location>
</feature>
<keyword evidence="12" id="KW-1185">Reference proteome</keyword>
<evidence type="ECO:0000256" key="3">
    <source>
        <dbReference type="ARBA" id="ARBA00022741"/>
    </source>
</evidence>
<keyword evidence="6 7" id="KW-0129">CBS domain</keyword>
<dbReference type="GO" id="GO:0006970">
    <property type="term" value="P:response to osmotic stress"/>
    <property type="evidence" value="ECO:0007669"/>
    <property type="project" value="UniProtKB-ARBA"/>
</dbReference>
<keyword evidence="4 8" id="KW-0067">ATP-binding</keyword>
<dbReference type="SMART" id="SM00382">
    <property type="entry name" value="AAA"/>
    <property type="match status" value="1"/>
</dbReference>
<dbReference type="NCBIfam" id="TIGR01186">
    <property type="entry name" value="proV"/>
    <property type="match status" value="1"/>
</dbReference>
<dbReference type="GO" id="GO:0005524">
    <property type="term" value="F:ATP binding"/>
    <property type="evidence" value="ECO:0007669"/>
    <property type="project" value="UniProtKB-UniRule"/>
</dbReference>
<dbReference type="Proteomes" id="UP000051256">
    <property type="component" value="Unassembled WGS sequence"/>
</dbReference>
<feature type="domain" description="ABC transporter" evidence="9">
    <location>
        <begin position="29"/>
        <end position="265"/>
    </location>
</feature>
<keyword evidence="8" id="KW-0472">Membrane</keyword>
<dbReference type="GO" id="GO:0016887">
    <property type="term" value="F:ATP hydrolysis activity"/>
    <property type="evidence" value="ECO:0007669"/>
    <property type="project" value="UniProtKB-UniRule"/>
</dbReference>
<gene>
    <name evidence="11" type="ORF">FC56_GL001217</name>
</gene>
<dbReference type="Pfam" id="PF00005">
    <property type="entry name" value="ABC_tran"/>
    <property type="match status" value="1"/>
</dbReference>
<evidence type="ECO:0000256" key="8">
    <source>
        <dbReference type="RuleBase" id="RU369116"/>
    </source>
</evidence>